<keyword evidence="1" id="KW-0472">Membrane</keyword>
<dbReference type="EMBL" id="JAFIRN010000012">
    <property type="protein sequence ID" value="KAG5837951.1"/>
    <property type="molecule type" value="Genomic_DNA"/>
</dbReference>
<evidence type="ECO:0000313" key="3">
    <source>
        <dbReference type="Proteomes" id="UP001044222"/>
    </source>
</evidence>
<keyword evidence="3" id="KW-1185">Reference proteome</keyword>
<name>A0A9D3LX24_ANGAN</name>
<sequence>LLPSCFPLSFAGHLIFFHIYQLFYLCVTKKIRKKIFSNRINLLVRNMLSQHECITFYKTNTKARKEQKSTRVIIPRRWQAITKSRLLRRITYKFDFKLL</sequence>
<feature type="non-terminal residue" evidence="2">
    <location>
        <position position="1"/>
    </location>
</feature>
<accession>A0A9D3LX24</accession>
<proteinExistence type="predicted"/>
<reference evidence="2" key="1">
    <citation type="submission" date="2021-01" db="EMBL/GenBank/DDBJ databases">
        <title>A chromosome-scale assembly of European eel, Anguilla anguilla.</title>
        <authorList>
            <person name="Henkel C."/>
            <person name="Jong-Raadsen S.A."/>
            <person name="Dufour S."/>
            <person name="Weltzien F.-A."/>
            <person name="Palstra A.P."/>
            <person name="Pelster B."/>
            <person name="Spaink H.P."/>
            <person name="Van Den Thillart G.E."/>
            <person name="Jansen H."/>
            <person name="Zahm M."/>
            <person name="Klopp C."/>
            <person name="Cedric C."/>
            <person name="Louis A."/>
            <person name="Berthelot C."/>
            <person name="Parey E."/>
            <person name="Roest Crollius H."/>
            <person name="Montfort J."/>
            <person name="Robinson-Rechavi M."/>
            <person name="Bucao C."/>
            <person name="Bouchez O."/>
            <person name="Gislard M."/>
            <person name="Lluch J."/>
            <person name="Milhes M."/>
            <person name="Lampietro C."/>
            <person name="Lopez Roques C."/>
            <person name="Donnadieu C."/>
            <person name="Braasch I."/>
            <person name="Desvignes T."/>
            <person name="Postlethwait J."/>
            <person name="Bobe J."/>
            <person name="Guiguen Y."/>
            <person name="Dirks R."/>
        </authorList>
    </citation>
    <scope>NUCLEOTIDE SEQUENCE</scope>
    <source>
        <strain evidence="2">Tag_6206</strain>
        <tissue evidence="2">Liver</tissue>
    </source>
</reference>
<keyword evidence="1" id="KW-0812">Transmembrane</keyword>
<gene>
    <name evidence="2" type="ORF">ANANG_G00218550</name>
</gene>
<evidence type="ECO:0000313" key="2">
    <source>
        <dbReference type="EMBL" id="KAG5837951.1"/>
    </source>
</evidence>
<comment type="caution">
    <text evidence="2">The sequence shown here is derived from an EMBL/GenBank/DDBJ whole genome shotgun (WGS) entry which is preliminary data.</text>
</comment>
<dbReference type="Proteomes" id="UP001044222">
    <property type="component" value="Chromosome 12"/>
</dbReference>
<feature type="transmembrane region" description="Helical" evidence="1">
    <location>
        <begin position="6"/>
        <end position="27"/>
    </location>
</feature>
<keyword evidence="1" id="KW-1133">Transmembrane helix</keyword>
<evidence type="ECO:0000256" key="1">
    <source>
        <dbReference type="SAM" id="Phobius"/>
    </source>
</evidence>
<dbReference type="AlphaFoldDB" id="A0A9D3LX24"/>
<protein>
    <submittedName>
        <fullName evidence="2">Uncharacterized protein</fullName>
    </submittedName>
</protein>
<organism evidence="2 3">
    <name type="scientific">Anguilla anguilla</name>
    <name type="common">European freshwater eel</name>
    <name type="synonym">Muraena anguilla</name>
    <dbReference type="NCBI Taxonomy" id="7936"/>
    <lineage>
        <taxon>Eukaryota</taxon>
        <taxon>Metazoa</taxon>
        <taxon>Chordata</taxon>
        <taxon>Craniata</taxon>
        <taxon>Vertebrata</taxon>
        <taxon>Euteleostomi</taxon>
        <taxon>Actinopterygii</taxon>
        <taxon>Neopterygii</taxon>
        <taxon>Teleostei</taxon>
        <taxon>Anguilliformes</taxon>
        <taxon>Anguillidae</taxon>
        <taxon>Anguilla</taxon>
    </lineage>
</organism>